<evidence type="ECO:0000313" key="3">
    <source>
        <dbReference type="EMBL" id="MBI6629446.1"/>
    </source>
</evidence>
<feature type="transmembrane region" description="Helical" evidence="1">
    <location>
        <begin position="9"/>
        <end position="27"/>
    </location>
</feature>
<dbReference type="RefSeq" id="WP_198685464.1">
    <property type="nucleotide sequence ID" value="NZ_JAEIJD010000003.1"/>
</dbReference>
<feature type="transmembrane region" description="Helical" evidence="1">
    <location>
        <begin position="47"/>
        <end position="69"/>
    </location>
</feature>
<dbReference type="Pfam" id="PF07331">
    <property type="entry name" value="TctB"/>
    <property type="match status" value="1"/>
</dbReference>
<dbReference type="EMBL" id="JAEIJD010000003">
    <property type="protein sequence ID" value="MBI6629446.1"/>
    <property type="molecule type" value="Genomic_DNA"/>
</dbReference>
<keyword evidence="4" id="KW-1185">Reference proteome</keyword>
<evidence type="ECO:0000259" key="2">
    <source>
        <dbReference type="Pfam" id="PF07331"/>
    </source>
</evidence>
<reference evidence="3" key="1">
    <citation type="submission" date="2020-12" db="EMBL/GenBank/DDBJ databases">
        <title>Pontibaca salina gen. nov., sp. nov., isolated from marine sediment.</title>
        <authorList>
            <person name="Bo J."/>
            <person name="Wang S."/>
            <person name="Song X."/>
            <person name="Du Z."/>
        </authorList>
    </citation>
    <scope>NUCLEOTIDE SEQUENCE</scope>
    <source>
        <strain evidence="3">S1109L</strain>
    </source>
</reference>
<organism evidence="3 4">
    <name type="scientific">Pontibaca salina</name>
    <dbReference type="NCBI Taxonomy" id="2795731"/>
    <lineage>
        <taxon>Bacteria</taxon>
        <taxon>Pseudomonadati</taxon>
        <taxon>Pseudomonadota</taxon>
        <taxon>Alphaproteobacteria</taxon>
        <taxon>Rhodobacterales</taxon>
        <taxon>Roseobacteraceae</taxon>
        <taxon>Pontibaca</taxon>
    </lineage>
</organism>
<keyword evidence="1" id="KW-1133">Transmembrane helix</keyword>
<comment type="caution">
    <text evidence="3">The sequence shown here is derived from an EMBL/GenBank/DDBJ whole genome shotgun (WGS) entry which is preliminary data.</text>
</comment>
<dbReference type="AlphaFoldDB" id="A0A934HM46"/>
<evidence type="ECO:0000256" key="1">
    <source>
        <dbReference type="SAM" id="Phobius"/>
    </source>
</evidence>
<name>A0A934HM46_9RHOB</name>
<gene>
    <name evidence="3" type="ORF">JAO82_06070</name>
</gene>
<feature type="domain" description="DUF1468" evidence="2">
    <location>
        <begin position="14"/>
        <end position="158"/>
    </location>
</feature>
<accession>A0A934HM46</accession>
<feature type="transmembrane region" description="Helical" evidence="1">
    <location>
        <begin position="81"/>
        <end position="102"/>
    </location>
</feature>
<keyword evidence="1" id="KW-0812">Transmembrane</keyword>
<proteinExistence type="predicted"/>
<keyword evidence="1" id="KW-0472">Membrane</keyword>
<sequence length="168" mass="17775">MWSGILRGVLISVLFGFVLFVLIPVHVPRPAFIPGFAPPPDMWPRTVSIAGIVLGLIVAVLAWAGPVARPAPNPEKQPAEPVGLPVLIGRFALVVLAFGLFIMLVPRIGFVLAAILLTAAAILLTGERQRLVWGTIVAVALPIVLALFFNSALGTQFPKGPFSALLGF</sequence>
<dbReference type="Proteomes" id="UP000613255">
    <property type="component" value="Unassembled WGS sequence"/>
</dbReference>
<evidence type="ECO:0000313" key="4">
    <source>
        <dbReference type="Proteomes" id="UP000613255"/>
    </source>
</evidence>
<protein>
    <submittedName>
        <fullName evidence="3">Tripartite tricarboxylate transporter TctB family protein</fullName>
    </submittedName>
</protein>
<dbReference type="InterPro" id="IPR009936">
    <property type="entry name" value="DUF1468"/>
</dbReference>
<feature type="transmembrane region" description="Helical" evidence="1">
    <location>
        <begin position="131"/>
        <end position="153"/>
    </location>
</feature>
<feature type="transmembrane region" description="Helical" evidence="1">
    <location>
        <begin position="108"/>
        <end position="124"/>
    </location>
</feature>